<dbReference type="EMBL" id="JABEQP010000002">
    <property type="protein sequence ID" value="MBB2196544.1"/>
    <property type="molecule type" value="Genomic_DNA"/>
</dbReference>
<name>A0A7W4JXJ4_9PROT</name>
<dbReference type="RefSeq" id="WP_183008132.1">
    <property type="nucleotide sequence ID" value="NZ_JABEQP010000002.1"/>
</dbReference>
<keyword evidence="1" id="KW-0732">Signal</keyword>
<evidence type="ECO:0000313" key="3">
    <source>
        <dbReference type="Proteomes" id="UP000530320"/>
    </source>
</evidence>
<feature type="signal peptide" evidence="1">
    <location>
        <begin position="1"/>
        <end position="21"/>
    </location>
</feature>
<evidence type="ECO:0000313" key="2">
    <source>
        <dbReference type="EMBL" id="MBB2196544.1"/>
    </source>
</evidence>
<evidence type="ECO:0000256" key="1">
    <source>
        <dbReference type="SAM" id="SignalP"/>
    </source>
</evidence>
<accession>A0A7W4JXJ4</accession>
<reference evidence="2 3" key="1">
    <citation type="submission" date="2020-04" db="EMBL/GenBank/DDBJ databases">
        <title>Description of novel Gluconacetobacter.</title>
        <authorList>
            <person name="Sombolestani A."/>
        </authorList>
    </citation>
    <scope>NUCLEOTIDE SEQUENCE [LARGE SCALE GENOMIC DNA]</scope>
    <source>
        <strain evidence="2 3">LMG 22058</strain>
    </source>
</reference>
<sequence length="389" mass="38248">MRLLRCGLVAAALGVPISAWAQYAPFQPPGGLAPATMVGSQTLAQMQAATVAAQALAAAAMPSAALLDAQGRVKLTIAGDVTVAPVTPSGGSPTTLGAYLGTLAKSSDQSAYLTAQAASETYATLSALGETDSVAHAAQATAQAAVPSAALLDAQGRVTVPVVGDVTGAPVVPAGGSSVNLGTYLGTLATQAGLVAETSRATGAEAVLQGNIGTEAAARANADALLAQLSGAVFTGAVSVPQLNLGGDIYPSTVGGQYSAHYGPGSVWRLSFQGDGNLVVYDSGGNHIFTVGGTDDNMTVAVPTTFGAAVQVPTPAAGDNSSNVATTAGVRAEIASGYTVATLPSDGRRYVGARAYVTDATACNFMASPTGGGATFCPVISNGTVWIAE</sequence>
<gene>
    <name evidence="2" type="ORF">HLH44_03540</name>
</gene>
<organism evidence="2 3">
    <name type="scientific">Gluconacetobacter dulcium</name>
    <dbReference type="NCBI Taxonomy" id="2729096"/>
    <lineage>
        <taxon>Bacteria</taxon>
        <taxon>Pseudomonadati</taxon>
        <taxon>Pseudomonadota</taxon>
        <taxon>Alphaproteobacteria</taxon>
        <taxon>Acetobacterales</taxon>
        <taxon>Acetobacteraceae</taxon>
        <taxon>Gluconacetobacter</taxon>
    </lineage>
</organism>
<comment type="caution">
    <text evidence="2">The sequence shown here is derived from an EMBL/GenBank/DDBJ whole genome shotgun (WGS) entry which is preliminary data.</text>
</comment>
<protein>
    <submittedName>
        <fullName evidence="2">Uncharacterized protein</fullName>
    </submittedName>
</protein>
<dbReference type="Proteomes" id="UP000530320">
    <property type="component" value="Unassembled WGS sequence"/>
</dbReference>
<dbReference type="AlphaFoldDB" id="A0A7W4JXJ4"/>
<feature type="chain" id="PRO_5030643778" evidence="1">
    <location>
        <begin position="22"/>
        <end position="389"/>
    </location>
</feature>
<proteinExistence type="predicted"/>